<name>A0A0B0PP02_GOSAR</name>
<evidence type="ECO:0000313" key="2">
    <source>
        <dbReference type="Proteomes" id="UP000032142"/>
    </source>
</evidence>
<dbReference type="AlphaFoldDB" id="A0A0B0PP02"/>
<organism evidence="1 2">
    <name type="scientific">Gossypium arboreum</name>
    <name type="common">Tree cotton</name>
    <name type="synonym">Gossypium nanking</name>
    <dbReference type="NCBI Taxonomy" id="29729"/>
    <lineage>
        <taxon>Eukaryota</taxon>
        <taxon>Viridiplantae</taxon>
        <taxon>Streptophyta</taxon>
        <taxon>Embryophyta</taxon>
        <taxon>Tracheophyta</taxon>
        <taxon>Spermatophyta</taxon>
        <taxon>Magnoliopsida</taxon>
        <taxon>eudicotyledons</taxon>
        <taxon>Gunneridae</taxon>
        <taxon>Pentapetalae</taxon>
        <taxon>rosids</taxon>
        <taxon>malvids</taxon>
        <taxon>Malvales</taxon>
        <taxon>Malvaceae</taxon>
        <taxon>Malvoideae</taxon>
        <taxon>Gossypium</taxon>
    </lineage>
</organism>
<protein>
    <submittedName>
        <fullName evidence="1">Serine/threonine-protein phosphatase PP2A-3 catalytic subunit-like protein</fullName>
    </submittedName>
</protein>
<reference evidence="2" key="1">
    <citation type="submission" date="2014-09" db="EMBL/GenBank/DDBJ databases">
        <authorList>
            <person name="Mudge J."/>
            <person name="Ramaraj T."/>
            <person name="Lindquist I.E."/>
            <person name="Bharti A.K."/>
            <person name="Sundararajan A."/>
            <person name="Cameron C.T."/>
            <person name="Woodward J.E."/>
            <person name="May G.D."/>
            <person name="Brubaker C."/>
            <person name="Broadhvest J."/>
            <person name="Wilkins T.A."/>
        </authorList>
    </citation>
    <scope>NUCLEOTIDE SEQUENCE</scope>
    <source>
        <strain evidence="2">cv. AKA8401</strain>
    </source>
</reference>
<gene>
    <name evidence="1" type="ORF">F383_30571</name>
</gene>
<proteinExistence type="predicted"/>
<dbReference type="Proteomes" id="UP000032142">
    <property type="component" value="Unassembled WGS sequence"/>
</dbReference>
<keyword evidence="2" id="KW-1185">Reference proteome</keyword>
<accession>A0A0B0PP02</accession>
<sequence>MGAPTDSALDIDEQISQLMQCQSIMQQGIKYTSQRLDIFACAKWLNKKLSKLWPFVAEMKFRQVVQLFWCFLK</sequence>
<evidence type="ECO:0000313" key="1">
    <source>
        <dbReference type="EMBL" id="KHG25141.1"/>
    </source>
</evidence>
<dbReference type="EMBL" id="KN431438">
    <property type="protein sequence ID" value="KHG25141.1"/>
    <property type="molecule type" value="Genomic_DNA"/>
</dbReference>